<dbReference type="OrthoDB" id="5522043at2"/>
<dbReference type="Gene3D" id="3.10.129.10">
    <property type="entry name" value="Hotdog Thioesterase"/>
    <property type="match status" value="1"/>
</dbReference>
<dbReference type="Proteomes" id="UP000015480">
    <property type="component" value="Plasmid pAMI4"/>
</dbReference>
<reference evidence="3 4" key="1">
    <citation type="journal article" date="2014" name="BMC Genomics">
        <title>Architecture and functions of a multipartite genome of the methylotrophic bacterium Paracoccus aminophilus JCM 7686, containing primary and secondary chromids.</title>
        <authorList>
            <person name="Dziewit L."/>
            <person name="Czarnecki J."/>
            <person name="Wibberg D."/>
            <person name="Radlinska M."/>
            <person name="Mrozek P."/>
            <person name="Szymczak M."/>
            <person name="Schluter A."/>
            <person name="Puhler A."/>
            <person name="Bartosik D."/>
        </authorList>
    </citation>
    <scope>NUCLEOTIDE SEQUENCE [LARGE SCALE GENOMIC DNA]</scope>
    <source>
        <strain evidence="3">JCM 7686</strain>
        <plasmid evidence="4">Plasmid pAMI4</plasmid>
    </source>
</reference>
<evidence type="ECO:0000259" key="1">
    <source>
        <dbReference type="Pfam" id="PF01575"/>
    </source>
</evidence>
<evidence type="ECO:0000259" key="2">
    <source>
        <dbReference type="Pfam" id="PF22622"/>
    </source>
</evidence>
<evidence type="ECO:0000313" key="4">
    <source>
        <dbReference type="Proteomes" id="UP000015480"/>
    </source>
</evidence>
<accession>S5YHC6</accession>
<dbReference type="InterPro" id="IPR054357">
    <property type="entry name" value="MFE-2_N"/>
</dbReference>
<geneLocation type="plasmid" evidence="3 4">
    <name>pAMI4</name>
</geneLocation>
<keyword evidence="3" id="KW-0456">Lyase</keyword>
<dbReference type="GO" id="GO:0004300">
    <property type="term" value="F:enoyl-CoA hydratase activity"/>
    <property type="evidence" value="ECO:0007669"/>
    <property type="project" value="TreeGrafter"/>
</dbReference>
<dbReference type="CDD" id="cd03448">
    <property type="entry name" value="HDE_HSD"/>
    <property type="match status" value="1"/>
</dbReference>
<dbReference type="PATRIC" id="fig|1367847.3.peg.3810"/>
<dbReference type="GO" id="GO:0003857">
    <property type="term" value="F:(3S)-3-hydroxyacyl-CoA dehydrogenase (NAD+) activity"/>
    <property type="evidence" value="ECO:0007669"/>
    <property type="project" value="TreeGrafter"/>
</dbReference>
<dbReference type="PANTHER" id="PTHR13078">
    <property type="entry name" value="PEROXISOMAL MULTIFUNCTIONAL ENZYME TYPE 2-RELATED"/>
    <property type="match status" value="1"/>
</dbReference>
<dbReference type="GO" id="GO:0033989">
    <property type="term" value="F:3alpha,7alpha,12alpha-trihydroxy-5beta-cholest-24-enoyl-CoA hydratase activity"/>
    <property type="evidence" value="ECO:0007669"/>
    <property type="project" value="UniProtKB-EC"/>
</dbReference>
<feature type="domain" description="MaoC-like" evidence="1">
    <location>
        <begin position="156"/>
        <end position="258"/>
    </location>
</feature>
<organism evidence="3 4">
    <name type="scientific">Paracoccus aminophilus JCM 7686</name>
    <dbReference type="NCBI Taxonomy" id="1367847"/>
    <lineage>
        <taxon>Bacteria</taxon>
        <taxon>Pseudomonadati</taxon>
        <taxon>Pseudomonadota</taxon>
        <taxon>Alphaproteobacteria</taxon>
        <taxon>Rhodobacterales</taxon>
        <taxon>Paracoccaceae</taxon>
        <taxon>Paracoccus</taxon>
    </lineage>
</organism>
<feature type="domain" description="Peroxisomal multifunctional enzyme type 2-like N-terminal" evidence="2">
    <location>
        <begin position="20"/>
        <end position="130"/>
    </location>
</feature>
<keyword evidence="4" id="KW-1185">Reference proteome</keyword>
<dbReference type="SUPFAM" id="SSF54637">
    <property type="entry name" value="Thioesterase/thiol ester dehydrase-isomerase"/>
    <property type="match status" value="2"/>
</dbReference>
<dbReference type="Pfam" id="PF01575">
    <property type="entry name" value="MaoC_dehydratas"/>
    <property type="match status" value="1"/>
</dbReference>
<dbReference type="GO" id="GO:0044594">
    <property type="term" value="F:17-beta-hydroxysteroid dehydrogenase (NAD+) activity"/>
    <property type="evidence" value="ECO:0007669"/>
    <property type="project" value="TreeGrafter"/>
</dbReference>
<dbReference type="PANTHER" id="PTHR13078:SF56">
    <property type="entry name" value="PEROXISOMAL MULTIFUNCTIONAL ENZYME TYPE 2"/>
    <property type="match status" value="1"/>
</dbReference>
<dbReference type="Pfam" id="PF22622">
    <property type="entry name" value="MFE-2_hydrat-2_N"/>
    <property type="match status" value="1"/>
</dbReference>
<protein>
    <submittedName>
        <fullName evidence="3">MaoC-like dehydratase</fullName>
        <ecNumber evidence="3">4.2.1.107</ecNumber>
    </submittedName>
</protein>
<dbReference type="EC" id="4.2.1.107" evidence="3"/>
<keyword evidence="3" id="KW-0614">Plasmid</keyword>
<dbReference type="eggNOG" id="COG2030">
    <property type="taxonomic scope" value="Bacteria"/>
</dbReference>
<gene>
    <name evidence="3" type="ORF">JCM7686_pAMI4p177</name>
</gene>
<dbReference type="EMBL" id="CP006652">
    <property type="protein sequence ID" value="AGT10868.1"/>
    <property type="molecule type" value="Genomic_DNA"/>
</dbReference>
<dbReference type="InterPro" id="IPR002539">
    <property type="entry name" value="MaoC-like_dom"/>
</dbReference>
<dbReference type="RefSeq" id="WP_020952353.1">
    <property type="nucleotide sequence ID" value="NC_022049.1"/>
</dbReference>
<dbReference type="InterPro" id="IPR029069">
    <property type="entry name" value="HotDog_dom_sf"/>
</dbReference>
<dbReference type="HOGENOM" id="CLU_040078_1_0_5"/>
<sequence>MALTAQAIMAHEGEEIRQEITPRDAILYALSVGYGTDDLPFVAGPTPRIAPDMANVLCHPGFFMQAVGATWAGVVHAEQRVTFHDHLTLNTPLIARTRATAVVDKGEGRGMFTTFAREIRRESDGAALVTVSQTDACRFDGGTGQAGTPPEALAPLPERAPDQTLAIQIPERAALLYQLNGDTNPLHSDPEVARASGFDAPILHGLCSFGHAARAITRAHAGRLREIAARFTAVVYPGEALELDLWRDAQEVRFRLRVPARSVTALDRGLVRLD</sequence>
<name>S5YHC6_PARAH</name>
<evidence type="ECO:0000313" key="3">
    <source>
        <dbReference type="EMBL" id="AGT10868.1"/>
    </source>
</evidence>
<dbReference type="GO" id="GO:0006635">
    <property type="term" value="P:fatty acid beta-oxidation"/>
    <property type="evidence" value="ECO:0007669"/>
    <property type="project" value="TreeGrafter"/>
</dbReference>
<proteinExistence type="predicted"/>
<dbReference type="AlphaFoldDB" id="S5YHC6"/>
<dbReference type="KEGG" id="pami:JCM7686_pAMI4p177"/>